<feature type="signal peptide" evidence="2">
    <location>
        <begin position="1"/>
        <end position="23"/>
    </location>
</feature>
<comment type="caution">
    <text evidence="4">The sequence shown here is derived from an EMBL/GenBank/DDBJ whole genome shotgun (WGS) entry which is preliminary data.</text>
</comment>
<dbReference type="InterPro" id="IPR003614">
    <property type="entry name" value="Knottins"/>
</dbReference>
<dbReference type="Pfam" id="PF00304">
    <property type="entry name" value="Gamma-thionin"/>
    <property type="match status" value="1"/>
</dbReference>
<reference evidence="4" key="2">
    <citation type="submission" date="2023-04" db="EMBL/GenBank/DDBJ databases">
        <authorList>
            <person name="Bruccoleri R.E."/>
            <person name="Oakeley E.J."/>
            <person name="Faust A.-M."/>
            <person name="Dessus-Babus S."/>
            <person name="Altorfer M."/>
            <person name="Burckhardt D."/>
            <person name="Oertli M."/>
            <person name="Naumann U."/>
            <person name="Petersen F."/>
            <person name="Wong J."/>
        </authorList>
    </citation>
    <scope>NUCLEOTIDE SEQUENCE</scope>
    <source>
        <strain evidence="4">GSM-AAB239-AS_SAM_17_03QT</strain>
        <tissue evidence="4">Leaf</tissue>
    </source>
</reference>
<evidence type="ECO:0000313" key="4">
    <source>
        <dbReference type="EMBL" id="KAJ6805219.1"/>
    </source>
</evidence>
<evidence type="ECO:0000313" key="5">
    <source>
        <dbReference type="Proteomes" id="UP001140949"/>
    </source>
</evidence>
<evidence type="ECO:0000256" key="2">
    <source>
        <dbReference type="SAM" id="SignalP"/>
    </source>
</evidence>
<dbReference type="Proteomes" id="UP001140949">
    <property type="component" value="Unassembled WGS sequence"/>
</dbReference>
<accession>A0AAX6EMY6</accession>
<name>A0AAX6EMY6_IRIPA</name>
<dbReference type="AlphaFoldDB" id="A0AAX6EMY6"/>
<dbReference type="InterPro" id="IPR036574">
    <property type="entry name" value="Scorpion_toxin-like_sf"/>
</dbReference>
<dbReference type="Gene3D" id="3.30.30.10">
    <property type="entry name" value="Knottin, scorpion toxin-like"/>
    <property type="match status" value="1"/>
</dbReference>
<evidence type="ECO:0000259" key="3">
    <source>
        <dbReference type="SMART" id="SM00505"/>
    </source>
</evidence>
<gene>
    <name evidence="4" type="ORF">M6B38_178785</name>
</gene>
<dbReference type="PANTHER" id="PTHR33147:SF106">
    <property type="entry name" value="DEFENSIN-LIKE PROTEIN 11"/>
    <property type="match status" value="1"/>
</dbReference>
<dbReference type="SUPFAM" id="SSF57095">
    <property type="entry name" value="Scorpion toxin-like"/>
    <property type="match status" value="1"/>
</dbReference>
<dbReference type="PANTHER" id="PTHR33147">
    <property type="entry name" value="DEFENSIN-LIKE PROTEIN 1"/>
    <property type="match status" value="1"/>
</dbReference>
<keyword evidence="1" id="KW-1015">Disulfide bond</keyword>
<proteinExistence type="predicted"/>
<keyword evidence="2" id="KW-0732">Signal</keyword>
<evidence type="ECO:0000256" key="1">
    <source>
        <dbReference type="ARBA" id="ARBA00023157"/>
    </source>
</evidence>
<dbReference type="GO" id="GO:0006952">
    <property type="term" value="P:defense response"/>
    <property type="evidence" value="ECO:0007669"/>
    <property type="project" value="InterPro"/>
</dbReference>
<keyword evidence="5" id="KW-1185">Reference proteome</keyword>
<feature type="chain" id="PRO_5043590124" evidence="2">
    <location>
        <begin position="24"/>
        <end position="80"/>
    </location>
</feature>
<dbReference type="CDD" id="cd00107">
    <property type="entry name" value="Knot1"/>
    <property type="match status" value="1"/>
</dbReference>
<organism evidence="4 5">
    <name type="scientific">Iris pallida</name>
    <name type="common">Sweet iris</name>
    <dbReference type="NCBI Taxonomy" id="29817"/>
    <lineage>
        <taxon>Eukaryota</taxon>
        <taxon>Viridiplantae</taxon>
        <taxon>Streptophyta</taxon>
        <taxon>Embryophyta</taxon>
        <taxon>Tracheophyta</taxon>
        <taxon>Spermatophyta</taxon>
        <taxon>Magnoliopsida</taxon>
        <taxon>Liliopsida</taxon>
        <taxon>Asparagales</taxon>
        <taxon>Iridaceae</taxon>
        <taxon>Iridoideae</taxon>
        <taxon>Irideae</taxon>
        <taxon>Iris</taxon>
    </lineage>
</organism>
<reference evidence="4" key="1">
    <citation type="journal article" date="2023" name="GigaByte">
        <title>Genome assembly of the bearded iris, Iris pallida Lam.</title>
        <authorList>
            <person name="Bruccoleri R.E."/>
            <person name="Oakeley E.J."/>
            <person name="Faust A.M.E."/>
            <person name="Altorfer M."/>
            <person name="Dessus-Babus S."/>
            <person name="Burckhardt D."/>
            <person name="Oertli M."/>
            <person name="Naumann U."/>
            <person name="Petersen F."/>
            <person name="Wong J."/>
        </authorList>
    </citation>
    <scope>NUCLEOTIDE SEQUENCE</scope>
    <source>
        <strain evidence="4">GSM-AAB239-AS_SAM_17_03QT</strain>
    </source>
</reference>
<protein>
    <submittedName>
        <fullName evidence="4">Defensin-like protein</fullName>
    </submittedName>
</protein>
<dbReference type="SMART" id="SM00505">
    <property type="entry name" value="Knot1"/>
    <property type="match status" value="1"/>
</dbReference>
<dbReference type="EMBL" id="JANAVB010035420">
    <property type="protein sequence ID" value="KAJ6805219.1"/>
    <property type="molecule type" value="Genomic_DNA"/>
</dbReference>
<sequence length="80" mass="8874">MEFKKATMCFLLVLVLLLASKEGVPVAEAARGRCKDVPSGTFHRLCFSDSNCNQVCLGEGYRNGGNCHGIRRRCICKQCY</sequence>
<feature type="domain" description="Knottins-like" evidence="3">
    <location>
        <begin position="34"/>
        <end position="79"/>
    </location>
</feature>